<dbReference type="EMBL" id="ACOU01000004">
    <property type="protein sequence ID" value="EKX72743.1"/>
    <property type="molecule type" value="Genomic_DNA"/>
</dbReference>
<evidence type="ECO:0000313" key="4">
    <source>
        <dbReference type="Proteomes" id="UP000031512"/>
    </source>
</evidence>
<keyword evidence="2" id="KW-0732">Signal</keyword>
<dbReference type="GeneID" id="15804378"/>
<feature type="transmembrane region" description="Helical" evidence="1">
    <location>
        <begin position="285"/>
        <end position="305"/>
    </location>
</feature>
<evidence type="ECO:0008006" key="5">
    <source>
        <dbReference type="Google" id="ProtNLM"/>
    </source>
</evidence>
<feature type="transmembrane region" description="Helical" evidence="1">
    <location>
        <begin position="244"/>
        <end position="265"/>
    </location>
</feature>
<name>L1LC67_THEEQ</name>
<dbReference type="VEuPathDB" id="PiroplasmaDB:BEWA_013020"/>
<comment type="caution">
    <text evidence="3">The sequence shown here is derived from an EMBL/GenBank/DDBJ whole genome shotgun (WGS) entry which is preliminary data.</text>
</comment>
<proteinExistence type="predicted"/>
<dbReference type="Proteomes" id="UP000031512">
    <property type="component" value="Unassembled WGS sequence"/>
</dbReference>
<feature type="chain" id="PRO_5005688053" description="Signal peptide containing protein" evidence="2">
    <location>
        <begin position="20"/>
        <end position="376"/>
    </location>
</feature>
<keyword evidence="4" id="KW-1185">Reference proteome</keyword>
<keyword evidence="1" id="KW-1133">Transmembrane helix</keyword>
<feature type="transmembrane region" description="Helical" evidence="1">
    <location>
        <begin position="164"/>
        <end position="182"/>
    </location>
</feature>
<organism evidence="3 4">
    <name type="scientific">Theileria equi strain WA</name>
    <dbReference type="NCBI Taxonomy" id="1537102"/>
    <lineage>
        <taxon>Eukaryota</taxon>
        <taxon>Sar</taxon>
        <taxon>Alveolata</taxon>
        <taxon>Apicomplexa</taxon>
        <taxon>Aconoidasida</taxon>
        <taxon>Piroplasmida</taxon>
        <taxon>Theileriidae</taxon>
        <taxon>Theileria</taxon>
    </lineage>
</organism>
<keyword evidence="1" id="KW-0472">Membrane</keyword>
<protein>
    <recommendedName>
        <fullName evidence="5">Signal peptide containing protein</fullName>
    </recommendedName>
</protein>
<keyword evidence="1" id="KW-0812">Transmembrane</keyword>
<evidence type="ECO:0000313" key="3">
    <source>
        <dbReference type="EMBL" id="EKX72743.1"/>
    </source>
</evidence>
<feature type="signal peptide" evidence="2">
    <location>
        <begin position="1"/>
        <end position="19"/>
    </location>
</feature>
<reference evidence="3 4" key="1">
    <citation type="journal article" date="2012" name="BMC Genomics">
        <title>Comparative genomic analysis and phylogenetic position of Theileria equi.</title>
        <authorList>
            <person name="Kappmeyer L.S."/>
            <person name="Thiagarajan M."/>
            <person name="Herndon D.R."/>
            <person name="Ramsay J.D."/>
            <person name="Caler E."/>
            <person name="Djikeng A."/>
            <person name="Gillespie J.J."/>
            <person name="Lau A.O."/>
            <person name="Roalson E.H."/>
            <person name="Silva J.C."/>
            <person name="Silva M.G."/>
            <person name="Suarez C.E."/>
            <person name="Ueti M.W."/>
            <person name="Nene V.M."/>
            <person name="Mealey R.H."/>
            <person name="Knowles D.P."/>
            <person name="Brayton K.A."/>
        </authorList>
    </citation>
    <scope>NUCLEOTIDE SEQUENCE [LARGE SCALE GENOMIC DNA]</scope>
    <source>
        <strain evidence="3 4">WA</strain>
    </source>
</reference>
<dbReference type="KEGG" id="beq:BEWA_013020"/>
<feature type="transmembrane region" description="Helical" evidence="1">
    <location>
        <begin position="115"/>
        <end position="133"/>
    </location>
</feature>
<accession>L1LC67</accession>
<evidence type="ECO:0000256" key="2">
    <source>
        <dbReference type="SAM" id="SignalP"/>
    </source>
</evidence>
<evidence type="ECO:0000256" key="1">
    <source>
        <dbReference type="SAM" id="Phobius"/>
    </source>
</evidence>
<sequence length="376" mass="41824">MMKSVKYLLILISLPRILAKGKSGSSQDVLQSQTCIDPNFGNKGSDLKADNGLGDENGQFTNYLDNFSKSESGQFLQEVLAFKPGAEGRYKITPGSDKLIELKSMILPYNTTWNILNLVLLALTSAVFTHIAIYAPLSNYSIITITGYVTCSIILGLTHDILPLWIVALVACLGEGVLCFALNKIANIQRRQLCILSICMVFSKVFYDLYAIIPFDPINPSYSGVAGLILNYVIFRNNFMLLRLIYLIVLIFISSALFLNLPSYVAGEPMEIQEVDASAVIMRRLIAFVTALPVSGLLTQILCTAKRTVNPLGPFNFFNVPTKFRIDSLESVIGMVGWVTISMIFYKYSKKRNNGLATSPKKRKTWRTYTRTISSL</sequence>
<feature type="transmembrane region" description="Helical" evidence="1">
    <location>
        <begin position="194"/>
        <end position="213"/>
    </location>
</feature>
<feature type="transmembrane region" description="Helical" evidence="1">
    <location>
        <begin position="326"/>
        <end position="346"/>
    </location>
</feature>
<gene>
    <name evidence="3" type="ORF">BEWA_013020</name>
</gene>
<dbReference type="OrthoDB" id="359986at2759"/>
<dbReference type="RefSeq" id="XP_004832195.1">
    <property type="nucleotide sequence ID" value="XM_004832138.1"/>
</dbReference>
<dbReference type="AlphaFoldDB" id="L1LC67"/>
<dbReference type="eggNOG" id="ENOG502SXB3">
    <property type="taxonomic scope" value="Eukaryota"/>
</dbReference>